<organism evidence="2 3">
    <name type="scientific">Teichococcus aerophilus</name>
    <dbReference type="NCBI Taxonomy" id="1224513"/>
    <lineage>
        <taxon>Bacteria</taxon>
        <taxon>Pseudomonadati</taxon>
        <taxon>Pseudomonadota</taxon>
        <taxon>Alphaproteobacteria</taxon>
        <taxon>Acetobacterales</taxon>
        <taxon>Roseomonadaceae</taxon>
        <taxon>Roseomonas</taxon>
    </lineage>
</organism>
<gene>
    <name evidence="2" type="ORF">IBL26_22725</name>
</gene>
<evidence type="ECO:0000313" key="2">
    <source>
        <dbReference type="EMBL" id="MBC9209672.1"/>
    </source>
</evidence>
<evidence type="ECO:0000313" key="3">
    <source>
        <dbReference type="Proteomes" id="UP000626026"/>
    </source>
</evidence>
<comment type="caution">
    <text evidence="2">The sequence shown here is derived from an EMBL/GenBank/DDBJ whole genome shotgun (WGS) entry which is preliminary data.</text>
</comment>
<dbReference type="Proteomes" id="UP000626026">
    <property type="component" value="Unassembled WGS sequence"/>
</dbReference>
<protein>
    <submittedName>
        <fullName evidence="2">Ribbon-helix-helix domain-containing protein</fullName>
    </submittedName>
</protein>
<proteinExistence type="predicted"/>
<accession>A0ABR7RSX0</accession>
<feature type="domain" description="Ribbon-helix-helix" evidence="1">
    <location>
        <begin position="4"/>
        <end position="67"/>
    </location>
</feature>
<reference evidence="2 3" key="1">
    <citation type="journal article" date="2013" name="Int. J. Syst. Evol. Microbiol.">
        <title>Roseomonas aerophila sp. nov., isolated from air.</title>
        <authorList>
            <person name="Kim S.J."/>
            <person name="Weon H.Y."/>
            <person name="Ahn J.H."/>
            <person name="Hong S.B."/>
            <person name="Seok S.J."/>
            <person name="Whang K.S."/>
            <person name="Kwon S.W."/>
        </authorList>
    </citation>
    <scope>NUCLEOTIDE SEQUENCE [LARGE SCALE GENOMIC DNA]</scope>
    <source>
        <strain evidence="2 3">NBRC 108923</strain>
    </source>
</reference>
<dbReference type="Gene3D" id="1.10.3990.20">
    <property type="entry name" value="protein bp1543"/>
    <property type="match status" value="1"/>
</dbReference>
<dbReference type="InterPro" id="IPR038268">
    <property type="entry name" value="RHH_sf"/>
</dbReference>
<dbReference type="EMBL" id="JACTVA010000065">
    <property type="protein sequence ID" value="MBC9209672.1"/>
    <property type="molecule type" value="Genomic_DNA"/>
</dbReference>
<sequence length="74" mass="8130">MHLEKRSFSLAGHRTSVALEPAFWHALEQLAAAQGITLVRLLQTVDEARLETDVPLTSALRVYALETATATRGE</sequence>
<dbReference type="InterPro" id="IPR027373">
    <property type="entry name" value="RHH_dom"/>
</dbReference>
<name>A0ABR7RSX0_9PROT</name>
<evidence type="ECO:0000259" key="1">
    <source>
        <dbReference type="Pfam" id="PF13467"/>
    </source>
</evidence>
<keyword evidence="3" id="KW-1185">Reference proteome</keyword>
<dbReference type="Pfam" id="PF13467">
    <property type="entry name" value="RHH_4"/>
    <property type="match status" value="1"/>
</dbReference>